<evidence type="ECO:0000256" key="10">
    <source>
        <dbReference type="PROSITE-ProRule" id="PRU00283"/>
    </source>
</evidence>
<dbReference type="SUPFAM" id="SSF52540">
    <property type="entry name" value="P-loop containing nucleoside triphosphate hydrolases"/>
    <property type="match status" value="1"/>
</dbReference>
<dbReference type="InterPro" id="IPR019821">
    <property type="entry name" value="Kinesin_motor_CS"/>
</dbReference>
<reference evidence="14 15" key="1">
    <citation type="submission" date="2019-08" db="EMBL/GenBank/DDBJ databases">
        <title>Whole genome of Aphis craccivora.</title>
        <authorList>
            <person name="Voronova N.V."/>
            <person name="Shulinski R.S."/>
            <person name="Bandarenka Y.V."/>
            <person name="Zhorov D.G."/>
            <person name="Warner D."/>
        </authorList>
    </citation>
    <scope>NUCLEOTIDE SEQUENCE [LARGE SCALE GENOMIC DNA]</scope>
    <source>
        <strain evidence="14">180601</strain>
        <tissue evidence="14">Whole Body</tissue>
    </source>
</reference>
<evidence type="ECO:0000256" key="7">
    <source>
        <dbReference type="ARBA" id="ARBA00023054"/>
    </source>
</evidence>
<accession>A0A6G0ZNI9</accession>
<keyword evidence="7 12" id="KW-0175">Coiled coil</keyword>
<feature type="coiled-coil region" evidence="12">
    <location>
        <begin position="629"/>
        <end position="723"/>
    </location>
</feature>
<dbReference type="GO" id="GO:0051231">
    <property type="term" value="P:spindle elongation"/>
    <property type="evidence" value="ECO:0007669"/>
    <property type="project" value="TreeGrafter"/>
</dbReference>
<evidence type="ECO:0000313" key="14">
    <source>
        <dbReference type="EMBL" id="KAF0773024.1"/>
    </source>
</evidence>
<dbReference type="Gene3D" id="3.40.850.10">
    <property type="entry name" value="Kinesin motor domain"/>
    <property type="match status" value="1"/>
</dbReference>
<evidence type="ECO:0000313" key="15">
    <source>
        <dbReference type="Proteomes" id="UP000478052"/>
    </source>
</evidence>
<keyword evidence="15" id="KW-1185">Reference proteome</keyword>
<name>A0A6G0ZNI9_APHCR</name>
<comment type="similarity">
    <text evidence="10 11">Belongs to the TRAFAC class myosin-kinesin ATPase superfamily. Kinesin family.</text>
</comment>
<dbReference type="GO" id="GO:0007018">
    <property type="term" value="P:microtubule-based movement"/>
    <property type="evidence" value="ECO:0007669"/>
    <property type="project" value="InterPro"/>
</dbReference>
<keyword evidence="3" id="KW-0597">Phosphoprotein</keyword>
<evidence type="ECO:0000256" key="12">
    <source>
        <dbReference type="SAM" id="Coils"/>
    </source>
</evidence>
<keyword evidence="2" id="KW-0963">Cytoplasm</keyword>
<dbReference type="PROSITE" id="PS00411">
    <property type="entry name" value="KINESIN_MOTOR_1"/>
    <property type="match status" value="1"/>
</dbReference>
<dbReference type="GO" id="GO:0090307">
    <property type="term" value="P:mitotic spindle assembly"/>
    <property type="evidence" value="ECO:0007669"/>
    <property type="project" value="TreeGrafter"/>
</dbReference>
<proteinExistence type="inferred from homology"/>
<keyword evidence="5 10" id="KW-0547">Nucleotide-binding</keyword>
<dbReference type="GO" id="GO:0072686">
    <property type="term" value="C:mitotic spindle"/>
    <property type="evidence" value="ECO:0007669"/>
    <property type="project" value="TreeGrafter"/>
</dbReference>
<dbReference type="GO" id="GO:0008574">
    <property type="term" value="F:plus-end-directed microtubule motor activity"/>
    <property type="evidence" value="ECO:0007669"/>
    <property type="project" value="TreeGrafter"/>
</dbReference>
<dbReference type="Pfam" id="PF00225">
    <property type="entry name" value="Kinesin"/>
    <property type="match status" value="1"/>
</dbReference>
<keyword evidence="8 10" id="KW-0505">Motor protein</keyword>
<dbReference type="InterPro" id="IPR027417">
    <property type="entry name" value="P-loop_NTPase"/>
</dbReference>
<gene>
    <name evidence="14" type="ORF">FWK35_00000082</name>
</gene>
<dbReference type="InterPro" id="IPR036961">
    <property type="entry name" value="Kinesin_motor_dom_sf"/>
</dbReference>
<dbReference type="GO" id="GO:0005634">
    <property type="term" value="C:nucleus"/>
    <property type="evidence" value="ECO:0007669"/>
    <property type="project" value="TreeGrafter"/>
</dbReference>
<comment type="subcellular location">
    <subcellularLocation>
        <location evidence="1">Cytoplasm</location>
        <location evidence="1">Cytoskeleton</location>
        <location evidence="1">Spindle</location>
    </subcellularLocation>
</comment>
<evidence type="ECO:0000256" key="8">
    <source>
        <dbReference type="ARBA" id="ARBA00023175"/>
    </source>
</evidence>
<dbReference type="InterPro" id="IPR047149">
    <property type="entry name" value="KIF11-like"/>
</dbReference>
<protein>
    <recommendedName>
        <fullName evidence="11">Kinesin-like protein</fullName>
    </recommendedName>
</protein>
<dbReference type="GO" id="GO:0008017">
    <property type="term" value="F:microtubule binding"/>
    <property type="evidence" value="ECO:0007669"/>
    <property type="project" value="InterPro"/>
</dbReference>
<evidence type="ECO:0000256" key="1">
    <source>
        <dbReference type="ARBA" id="ARBA00004186"/>
    </source>
</evidence>
<feature type="binding site" evidence="10">
    <location>
        <begin position="145"/>
        <end position="152"/>
    </location>
    <ligand>
        <name>ATP</name>
        <dbReference type="ChEBI" id="CHEBI:30616"/>
    </ligand>
</feature>
<evidence type="ECO:0000256" key="5">
    <source>
        <dbReference type="ARBA" id="ARBA00022741"/>
    </source>
</evidence>
<dbReference type="PROSITE" id="PS50067">
    <property type="entry name" value="KINESIN_MOTOR_2"/>
    <property type="match status" value="1"/>
</dbReference>
<evidence type="ECO:0000256" key="2">
    <source>
        <dbReference type="ARBA" id="ARBA00022490"/>
    </source>
</evidence>
<dbReference type="InterPro" id="IPR001752">
    <property type="entry name" value="Kinesin_motor_dom"/>
</dbReference>
<feature type="coiled-coil region" evidence="12">
    <location>
        <begin position="757"/>
        <end position="855"/>
    </location>
</feature>
<sequence length="984" mass="113049">MFLGCSNWKNIMNDSKDHHSTGSYVEPRVPSITGFGQRKINGKPKKVLDYSLEKCNDHSGIPKIDVCLRLKPRINSVPTGLDTLTILSDNIVACNNGNARDDVTEYTFSSVFGPNVDQKKFFDTWVYDKVLRFLNGNNELLFAYGTTNAGKTYTIHGNINDPGMIPRTLLLVFNSLNKKLMSQCKYKPDKVIAAHILDEKLIEYEEDIRNNILNNWCNEKTQDDLKSCMSHMDEGQTIHSIDQLTNQSIIKMFDYLKNDGIASLDHGNVSYTVWVSYSEIYNESIYDLLITYSANQKRAPLKLSLDQNKNVYVKNLTHVFVQSAEEAYKVMSFGRNNLRIASNNLNKSSSRSHCIFTLKLMRVENIENPKTAVISSISFCDLAGSERLKKTMNIGDRLTESKNINTSLLVLNKCFSVLRENQKRGENHLVPYRESKLTQMFQTALTGNNRTGISMAVNVDMSPSLLEETKQVLFMSAIVRAITKTKSKPVSKPRPSFAIWAANNRKSIKLATSKQSPIVEDENSLNESKCEHKSVISNEDFEARFKEKEAILRKELLQQFHTILNNNNAFHNKQKETMIKNKTEMYENKIKRLKAYYSEEIKERDEKLALHSNPNLTNTYENNKNKSEMENYEFRIGELEIQKEELLAEINELKNVHDLKKEDIDVKDREIENYKAMLEEANTEYEQMENVINDMNNKFDVLYQELEDKNLEIERLTGSLEAKDNYITEMELLQEERITEVAEQKILKYMDEKMETIVGLENTIIKLKTKNKKYNEEKSNMAKQYQALKQQYLQMSKATEESSNTNESLLLSKLTDKDSKIAKLQETLQKLENELKDNENKVKELQATIDNLKTAHVRPSTKSIGVVTAISNIQLPLKSTDVFEDKENMLEKTDHRPQRRCRNKTPISTIKKSKKLKIEGTPDSCDKKLDEAIANIPISTRKRKLFDNKPPLIDSSNIPSDNSMNSVLSPARALFQVTKLRAKQ</sequence>
<keyword evidence="4 11" id="KW-0493">Microtubule</keyword>
<dbReference type="EMBL" id="VUJU01000106">
    <property type="protein sequence ID" value="KAF0773024.1"/>
    <property type="molecule type" value="Genomic_DNA"/>
</dbReference>
<organism evidence="14 15">
    <name type="scientific">Aphis craccivora</name>
    <name type="common">Cowpea aphid</name>
    <dbReference type="NCBI Taxonomy" id="307492"/>
    <lineage>
        <taxon>Eukaryota</taxon>
        <taxon>Metazoa</taxon>
        <taxon>Ecdysozoa</taxon>
        <taxon>Arthropoda</taxon>
        <taxon>Hexapoda</taxon>
        <taxon>Insecta</taxon>
        <taxon>Pterygota</taxon>
        <taxon>Neoptera</taxon>
        <taxon>Paraneoptera</taxon>
        <taxon>Hemiptera</taxon>
        <taxon>Sternorrhyncha</taxon>
        <taxon>Aphidomorpha</taxon>
        <taxon>Aphidoidea</taxon>
        <taxon>Aphididae</taxon>
        <taxon>Aphidini</taxon>
        <taxon>Aphis</taxon>
        <taxon>Aphis</taxon>
    </lineage>
</organism>
<evidence type="ECO:0000256" key="9">
    <source>
        <dbReference type="ARBA" id="ARBA00023212"/>
    </source>
</evidence>
<comment type="caution">
    <text evidence="14">The sequence shown here is derived from an EMBL/GenBank/DDBJ whole genome shotgun (WGS) entry which is preliminary data.</text>
</comment>
<dbReference type="Proteomes" id="UP000478052">
    <property type="component" value="Unassembled WGS sequence"/>
</dbReference>
<keyword evidence="9" id="KW-0206">Cytoskeleton</keyword>
<keyword evidence="6 10" id="KW-0067">ATP-binding</keyword>
<dbReference type="OrthoDB" id="123929at2759"/>
<dbReference type="AlphaFoldDB" id="A0A6G0ZNI9"/>
<evidence type="ECO:0000256" key="4">
    <source>
        <dbReference type="ARBA" id="ARBA00022701"/>
    </source>
</evidence>
<dbReference type="SMART" id="SM00129">
    <property type="entry name" value="KISc"/>
    <property type="match status" value="1"/>
</dbReference>
<dbReference type="GO" id="GO:0005876">
    <property type="term" value="C:spindle microtubule"/>
    <property type="evidence" value="ECO:0007669"/>
    <property type="project" value="TreeGrafter"/>
</dbReference>
<dbReference type="PANTHER" id="PTHR47970:SF29">
    <property type="entry name" value="KINESIN FAMILY MEMBER 20B"/>
    <property type="match status" value="1"/>
</dbReference>
<evidence type="ECO:0000256" key="6">
    <source>
        <dbReference type="ARBA" id="ARBA00022840"/>
    </source>
</evidence>
<dbReference type="GO" id="GO:0005524">
    <property type="term" value="F:ATP binding"/>
    <property type="evidence" value="ECO:0007669"/>
    <property type="project" value="UniProtKB-UniRule"/>
</dbReference>
<dbReference type="PRINTS" id="PR00380">
    <property type="entry name" value="KINESINHEAVY"/>
</dbReference>
<evidence type="ECO:0000256" key="11">
    <source>
        <dbReference type="RuleBase" id="RU000394"/>
    </source>
</evidence>
<feature type="domain" description="Kinesin motor" evidence="13">
    <location>
        <begin position="63"/>
        <end position="482"/>
    </location>
</feature>
<evidence type="ECO:0000256" key="3">
    <source>
        <dbReference type="ARBA" id="ARBA00022553"/>
    </source>
</evidence>
<dbReference type="PANTHER" id="PTHR47970">
    <property type="entry name" value="KINESIN-LIKE PROTEIN KIF11"/>
    <property type="match status" value="1"/>
</dbReference>
<evidence type="ECO:0000259" key="13">
    <source>
        <dbReference type="PROSITE" id="PS50067"/>
    </source>
</evidence>